<accession>A0A397TR62</accession>
<evidence type="ECO:0000313" key="2">
    <source>
        <dbReference type="Proteomes" id="UP000266673"/>
    </source>
</evidence>
<dbReference type="AlphaFoldDB" id="A0A397TR62"/>
<comment type="caution">
    <text evidence="1">The sequence shown here is derived from an EMBL/GenBank/DDBJ whole genome shotgun (WGS) entry which is preliminary data.</text>
</comment>
<protein>
    <submittedName>
        <fullName evidence="1">Uncharacterized protein</fullName>
    </submittedName>
</protein>
<name>A0A397TR62_9GLOM</name>
<reference evidence="1 2" key="1">
    <citation type="submission" date="2018-06" db="EMBL/GenBank/DDBJ databases">
        <title>Comparative genomics reveals the genomic features of Rhizophagus irregularis, R. cerebriforme, R. diaphanum and Gigaspora rosea, and their symbiotic lifestyle signature.</title>
        <authorList>
            <person name="Morin E."/>
            <person name="San Clemente H."/>
            <person name="Chen E.C.H."/>
            <person name="De La Providencia I."/>
            <person name="Hainaut M."/>
            <person name="Kuo A."/>
            <person name="Kohler A."/>
            <person name="Murat C."/>
            <person name="Tang N."/>
            <person name="Roy S."/>
            <person name="Loubradou J."/>
            <person name="Henrissat B."/>
            <person name="Grigoriev I.V."/>
            <person name="Corradi N."/>
            <person name="Roux C."/>
            <person name="Martin F.M."/>
        </authorList>
    </citation>
    <scope>NUCLEOTIDE SEQUENCE [LARGE SCALE GENOMIC DNA]</scope>
    <source>
        <strain evidence="1 2">DAOM 194757</strain>
    </source>
</reference>
<dbReference type="STRING" id="44941.A0A397TR62"/>
<dbReference type="Proteomes" id="UP000266673">
    <property type="component" value="Unassembled WGS sequence"/>
</dbReference>
<gene>
    <name evidence="1" type="ORF">C2G38_2233461</name>
</gene>
<dbReference type="EMBL" id="QKWP01003803">
    <property type="protein sequence ID" value="RIB00672.1"/>
    <property type="molecule type" value="Genomic_DNA"/>
</dbReference>
<proteinExistence type="predicted"/>
<evidence type="ECO:0000313" key="1">
    <source>
        <dbReference type="EMBL" id="RIB00672.1"/>
    </source>
</evidence>
<keyword evidence="2" id="KW-1185">Reference proteome</keyword>
<organism evidence="1 2">
    <name type="scientific">Gigaspora rosea</name>
    <dbReference type="NCBI Taxonomy" id="44941"/>
    <lineage>
        <taxon>Eukaryota</taxon>
        <taxon>Fungi</taxon>
        <taxon>Fungi incertae sedis</taxon>
        <taxon>Mucoromycota</taxon>
        <taxon>Glomeromycotina</taxon>
        <taxon>Glomeromycetes</taxon>
        <taxon>Diversisporales</taxon>
        <taxon>Gigasporaceae</taxon>
        <taxon>Gigaspora</taxon>
    </lineage>
</organism>
<dbReference type="OrthoDB" id="2440770at2759"/>
<sequence>MPAIGMNVIVTGLTTQTVTIAEGNSILNFFIEEKIGNKEPSDFWLEVRHDSSHTYLSNRTNSINQNGRLTNALLVGVMNYQNPVIDTTTNNEIMLGNHILIIPTYVSCKNPSTRFLFPYLSSIPEEISSVPLYLRMYLSPVYLHCSLERTPNSNPYSEYRSLVGTMNYSQNMRAYALYSGILGAFLEPTNNNTNDLLTNSLHNKAL</sequence>